<dbReference type="AlphaFoldDB" id="I4BRU4"/>
<keyword evidence="1" id="KW-0812">Transmembrane</keyword>
<evidence type="ECO:0000313" key="2">
    <source>
        <dbReference type="EMBL" id="AFM20001.1"/>
    </source>
</evidence>
<dbReference type="STRING" id="710421.Mycch_5317"/>
<organism evidence="2 3">
    <name type="scientific">Mycolicibacterium chubuense (strain NBB4)</name>
    <name type="common">Mycobacterium chubuense</name>
    <dbReference type="NCBI Taxonomy" id="710421"/>
    <lineage>
        <taxon>Bacteria</taxon>
        <taxon>Bacillati</taxon>
        <taxon>Actinomycetota</taxon>
        <taxon>Actinomycetes</taxon>
        <taxon>Mycobacteriales</taxon>
        <taxon>Mycobacteriaceae</taxon>
        <taxon>Mycolicibacterium</taxon>
    </lineage>
</organism>
<dbReference type="OrthoDB" id="4762032at2"/>
<protein>
    <recommendedName>
        <fullName evidence="4">Anti-sigma-M factor RsmA</fullName>
    </recommendedName>
</protein>
<keyword evidence="1" id="KW-1133">Transmembrane helix</keyword>
<dbReference type="HOGENOM" id="CLU_080969_0_0_11"/>
<name>I4BRU4_MYCCN</name>
<dbReference type="KEGG" id="mcb:Mycch_5317"/>
<evidence type="ECO:0000256" key="1">
    <source>
        <dbReference type="SAM" id="Phobius"/>
    </source>
</evidence>
<dbReference type="PATRIC" id="fig|710421.3.peg.5309"/>
<keyword evidence="1" id="KW-0472">Membrane</keyword>
<dbReference type="EMBL" id="CP003053">
    <property type="protein sequence ID" value="AFM20001.1"/>
    <property type="molecule type" value="Genomic_DNA"/>
</dbReference>
<accession>I4BRU4</accession>
<dbReference type="RefSeq" id="WP_014818466.1">
    <property type="nucleotide sequence ID" value="NC_018027.1"/>
</dbReference>
<sequence precursor="true">MDSGDGAGSEPAPIRVTPDLLADLQAGLLDDATAARVRHAARTDPDAARALANLDTVRRELAHLGSDAASAPPVPAAVTARVGAALRSAAPPPGNHLRGRPALTRAQAAVLAIGIGAGVLAAGIGLVMLNRDPAPRYPAGPTASQITVTPTRDFPLSDEQVRATLDTPAQLGPLADPNRRAACLAGLGLSPTVDVLGGRELDVSGRPGVLLIVPGNTAQQVTALIVEPTCTDTRGGLLARTHLARR</sequence>
<gene>
    <name evidence="2" type="ordered locus">Mycch_5317</name>
</gene>
<dbReference type="eggNOG" id="ENOG5031ZVM">
    <property type="taxonomic scope" value="Bacteria"/>
</dbReference>
<keyword evidence="3" id="KW-1185">Reference proteome</keyword>
<feature type="transmembrane region" description="Helical" evidence="1">
    <location>
        <begin position="108"/>
        <end position="129"/>
    </location>
</feature>
<reference evidence="2 3" key="1">
    <citation type="submission" date="2012-06" db="EMBL/GenBank/DDBJ databases">
        <title>Complete sequence of chromosome of Mycobacterium chubuense NBB4.</title>
        <authorList>
            <consortium name="US DOE Joint Genome Institute"/>
            <person name="Lucas S."/>
            <person name="Han J."/>
            <person name="Lapidus A."/>
            <person name="Cheng J.-F."/>
            <person name="Goodwin L."/>
            <person name="Pitluck S."/>
            <person name="Peters L."/>
            <person name="Mikhailova N."/>
            <person name="Teshima H."/>
            <person name="Detter J.C."/>
            <person name="Han C."/>
            <person name="Tapia R."/>
            <person name="Land M."/>
            <person name="Hauser L."/>
            <person name="Kyrpides N."/>
            <person name="Ivanova N."/>
            <person name="Pagani I."/>
            <person name="Mattes T."/>
            <person name="Holmes A."/>
            <person name="Rutledge P."/>
            <person name="Paulsen I."/>
            <person name="Coleman N."/>
            <person name="Woyke T."/>
        </authorList>
    </citation>
    <scope>NUCLEOTIDE SEQUENCE [LARGE SCALE GENOMIC DNA]</scope>
    <source>
        <strain evidence="2 3">NBB4</strain>
    </source>
</reference>
<proteinExistence type="predicted"/>
<evidence type="ECO:0008006" key="4">
    <source>
        <dbReference type="Google" id="ProtNLM"/>
    </source>
</evidence>
<dbReference type="Proteomes" id="UP000006057">
    <property type="component" value="Chromosome"/>
</dbReference>
<evidence type="ECO:0000313" key="3">
    <source>
        <dbReference type="Proteomes" id="UP000006057"/>
    </source>
</evidence>